<dbReference type="SUPFAM" id="SSF57997">
    <property type="entry name" value="Tropomyosin"/>
    <property type="match status" value="1"/>
</dbReference>
<feature type="region of interest" description="Disordered" evidence="2">
    <location>
        <begin position="1"/>
        <end position="44"/>
    </location>
</feature>
<sequence>MAPGQPYHGPINMSESRFAAPHTRRQAKSLSASNPDIKSQKDAERTIATREQIDAAAAKAAERAQSDGLELAQAQTMAIQEEVAQHTSEVERTISKMNSTIRQNLVLIREAIEKECPETAAASLQIVDTLWNDLEKLFAAARDAKEATPRFLKKQKQNIGLIVATKVLEVHEDVQQEMNCKDKKFNLMQEQVLGWQQAIHNVKANFDNKNADLQERLGRVQLEHGLLKDELDNAKNQLATALTAEKHATKVAEELQKQMESLNQSKAGIVTDNDNLRTTIKNLETKLKAVEEKATEYYEKEMRSMTEKLQKEQQKATALDTDLKVLRQTEEATRKESEKVKSEYKLLSEKYKNQGGVYAKVTEVHIYPTCASSNHTAEIAIQDLKVQAKKVATLEGDMRKLQEKVVELEKEHDRVTFLKNSLQKQHDALKTELDEMKKKEALARDETQQLSEKLERTKKENDELETENNDLRAKQFQHNNVIAALKIIDAENAMLRDTTQNLKKTPSSPNEPTDVAALKSEVEELKEKLTESEKNRADWEDFGKKAHENAVAAQNKARELKGAGKQLAQARAQNEALQTQIEVLRAAGGSHQDVKYWRDKYNELLGEMEG</sequence>
<feature type="compositionally biased region" description="Polar residues" evidence="2">
    <location>
        <begin position="28"/>
        <end position="37"/>
    </location>
</feature>
<evidence type="ECO:0000256" key="2">
    <source>
        <dbReference type="SAM" id="MobiDB-lite"/>
    </source>
</evidence>
<protein>
    <submittedName>
        <fullName evidence="3">Uncharacterized protein</fullName>
    </submittedName>
</protein>
<dbReference type="EMBL" id="ML976686">
    <property type="protein sequence ID" value="KAF1972501.1"/>
    <property type="molecule type" value="Genomic_DNA"/>
</dbReference>
<keyword evidence="1" id="KW-0175">Coiled coil</keyword>
<reference evidence="3" key="1">
    <citation type="journal article" date="2020" name="Stud. Mycol.">
        <title>101 Dothideomycetes genomes: a test case for predicting lifestyles and emergence of pathogens.</title>
        <authorList>
            <person name="Haridas S."/>
            <person name="Albert R."/>
            <person name="Binder M."/>
            <person name="Bloem J."/>
            <person name="Labutti K."/>
            <person name="Salamov A."/>
            <person name="Andreopoulos B."/>
            <person name="Baker S."/>
            <person name="Barry K."/>
            <person name="Bills G."/>
            <person name="Bluhm B."/>
            <person name="Cannon C."/>
            <person name="Castanera R."/>
            <person name="Culley D."/>
            <person name="Daum C."/>
            <person name="Ezra D."/>
            <person name="Gonzalez J."/>
            <person name="Henrissat B."/>
            <person name="Kuo A."/>
            <person name="Liang C."/>
            <person name="Lipzen A."/>
            <person name="Lutzoni F."/>
            <person name="Magnuson J."/>
            <person name="Mondo S."/>
            <person name="Nolan M."/>
            <person name="Ohm R."/>
            <person name="Pangilinan J."/>
            <person name="Park H.-J."/>
            <person name="Ramirez L."/>
            <person name="Alfaro M."/>
            <person name="Sun H."/>
            <person name="Tritt A."/>
            <person name="Yoshinaga Y."/>
            <person name="Zwiers L.-H."/>
            <person name="Turgeon B."/>
            <person name="Goodwin S."/>
            <person name="Spatafora J."/>
            <person name="Crous P."/>
            <person name="Grigoriev I."/>
        </authorList>
    </citation>
    <scope>NUCLEOTIDE SEQUENCE</scope>
    <source>
        <strain evidence="3">CBS 107.79</strain>
    </source>
</reference>
<feature type="region of interest" description="Disordered" evidence="2">
    <location>
        <begin position="443"/>
        <end position="467"/>
    </location>
</feature>
<keyword evidence="4" id="KW-1185">Reference proteome</keyword>
<feature type="compositionally biased region" description="Basic and acidic residues" evidence="2">
    <location>
        <begin position="443"/>
        <end position="461"/>
    </location>
</feature>
<gene>
    <name evidence="3" type="ORF">BU23DRAFT_599585</name>
</gene>
<dbReference type="AlphaFoldDB" id="A0A6A5V5K2"/>
<dbReference type="Proteomes" id="UP000800036">
    <property type="component" value="Unassembled WGS sequence"/>
</dbReference>
<accession>A0A6A5V5K2</accession>
<evidence type="ECO:0000313" key="3">
    <source>
        <dbReference type="EMBL" id="KAF1972501.1"/>
    </source>
</evidence>
<dbReference type="OrthoDB" id="3945906at2759"/>
<evidence type="ECO:0000313" key="4">
    <source>
        <dbReference type="Proteomes" id="UP000800036"/>
    </source>
</evidence>
<evidence type="ECO:0000256" key="1">
    <source>
        <dbReference type="SAM" id="Coils"/>
    </source>
</evidence>
<feature type="coiled-coil region" evidence="1">
    <location>
        <begin position="203"/>
        <end position="329"/>
    </location>
</feature>
<name>A0A6A5V5K2_9PLEO</name>
<proteinExistence type="predicted"/>
<feature type="coiled-coil region" evidence="1">
    <location>
        <begin position="515"/>
        <end position="587"/>
    </location>
</feature>
<organism evidence="3 4">
    <name type="scientific">Bimuria novae-zelandiae CBS 107.79</name>
    <dbReference type="NCBI Taxonomy" id="1447943"/>
    <lineage>
        <taxon>Eukaryota</taxon>
        <taxon>Fungi</taxon>
        <taxon>Dikarya</taxon>
        <taxon>Ascomycota</taxon>
        <taxon>Pezizomycotina</taxon>
        <taxon>Dothideomycetes</taxon>
        <taxon>Pleosporomycetidae</taxon>
        <taxon>Pleosporales</taxon>
        <taxon>Massarineae</taxon>
        <taxon>Didymosphaeriaceae</taxon>
        <taxon>Bimuria</taxon>
    </lineage>
</organism>